<dbReference type="RefSeq" id="XP_959118.2">
    <property type="nucleotide sequence ID" value="XM_954025.2"/>
</dbReference>
<dbReference type="AlphaFoldDB" id="Q7S384"/>
<dbReference type="KEGG" id="ncr:NCU04861"/>
<dbReference type="Gene3D" id="1.25.40.20">
    <property type="entry name" value="Ankyrin repeat-containing domain"/>
    <property type="match status" value="4"/>
</dbReference>
<evidence type="ECO:0000256" key="1">
    <source>
        <dbReference type="ARBA" id="ARBA00022737"/>
    </source>
</evidence>
<dbReference type="Pfam" id="PF12796">
    <property type="entry name" value="Ank_2"/>
    <property type="match status" value="3"/>
</dbReference>
<keyword evidence="6" id="KW-1185">Reference proteome</keyword>
<evidence type="ECO:0000256" key="3">
    <source>
        <dbReference type="PROSITE-ProRule" id="PRU00023"/>
    </source>
</evidence>
<evidence type="ECO:0000259" key="4">
    <source>
        <dbReference type="PROSITE" id="PS50181"/>
    </source>
</evidence>
<feature type="repeat" description="ANK" evidence="3">
    <location>
        <begin position="470"/>
        <end position="502"/>
    </location>
</feature>
<accession>Q7S384</accession>
<sequence length="791" mass="87594">MPSISALPTELVIFVLDNLERLRDLAALARINRRLYDVVNPVLYKRAVSRDFPYPLEWAAHNGVVGTLLKALDSGADPNHEFHQCTSSREWRRALTQRGQLHPGWDAASVCDSRSTLLAGSNGSSYGVQSMAYDDDESMSDYTDDGDNYTDHEPLFYSPTFDGDGRSVGRSDDSDGSERWTQTKFGRRYTALHLAARAGHIGAISTLVERGARMDVVAKQFCSCWREYGILTSIEGTASIDGLYIPGWTPLHVAICHGNEQAAIKLLASGAPIYMELFPPWENSGFLEYPATALHHAAAMGLVHVIRYLVDVGLQTDIDVRDNKTLTPFYYAYAYRRWDSTVPLLLNLGANINVDIDIFLPYSTITPLGEACRVGNYEDADMLIELGADVNRGYIATNIGNGLTPLHMCAMPPAKGHRFAKLSSADTNVVEEPETRDQEYAKAVKHGLDRMQTIEKLVAHGASLETRDCPGDTPLIAAVQHLNVPAIKALIKAGADIHATNSRGRNVLMQAIDGPPLPISSMSPRVNINTLSRVLRELLNNGARIDHKDNQGNNLLHVICKCSPERLTPELQCDILRLVLNIPGAASLMHAREDSHESLTPLMVAFNEGRLLCCDVLVRRGCWGGGDSNNPQRKEDLAWMANRCYLRNNNPDQHLMHFLLDLDVDGYLATDPQFAAYILHDLERGWVRHSGDDLFDPQRPVTFLGERLYNRSVLLRGPDELDEDVLGKPKEDVKAWCVSASTTSKRTGLLCTSNNSIMDDPFGWARPMPGSELITRQALLQEQALLVEGGF</sequence>
<dbReference type="SMART" id="SM00248">
    <property type="entry name" value="ANK"/>
    <property type="match status" value="9"/>
</dbReference>
<dbReference type="InterPro" id="IPR001810">
    <property type="entry name" value="F-box_dom"/>
</dbReference>
<dbReference type="EMBL" id="CM002239">
    <property type="protein sequence ID" value="EAA29882.2"/>
    <property type="molecule type" value="Genomic_DNA"/>
</dbReference>
<dbReference type="PROSITE" id="PS50088">
    <property type="entry name" value="ANK_REPEAT"/>
    <property type="match status" value="3"/>
</dbReference>
<proteinExistence type="predicted"/>
<dbReference type="PROSITE" id="PS50181">
    <property type="entry name" value="FBOX"/>
    <property type="match status" value="1"/>
</dbReference>
<dbReference type="OrthoDB" id="341259at2759"/>
<feature type="repeat" description="ANK" evidence="3">
    <location>
        <begin position="187"/>
        <end position="219"/>
    </location>
</feature>
<dbReference type="InterPro" id="IPR002110">
    <property type="entry name" value="Ankyrin_rpt"/>
</dbReference>
<keyword evidence="2 3" id="KW-0040">ANK repeat</keyword>
<organism evidence="5 6">
    <name type="scientific">Neurospora crassa (strain ATCC 24698 / 74-OR23-1A / CBS 708.71 / DSM 1257 / FGSC 987)</name>
    <dbReference type="NCBI Taxonomy" id="367110"/>
    <lineage>
        <taxon>Eukaryota</taxon>
        <taxon>Fungi</taxon>
        <taxon>Dikarya</taxon>
        <taxon>Ascomycota</taxon>
        <taxon>Pezizomycotina</taxon>
        <taxon>Sordariomycetes</taxon>
        <taxon>Sordariomycetidae</taxon>
        <taxon>Sordariales</taxon>
        <taxon>Sordariaceae</taxon>
        <taxon>Neurospora</taxon>
    </lineage>
</organism>
<protein>
    <recommendedName>
        <fullName evidence="4">F-box domain-containing protein</fullName>
    </recommendedName>
</protein>
<dbReference type="PANTHER" id="PTHR24123">
    <property type="entry name" value="ANKYRIN REPEAT-CONTAINING"/>
    <property type="match status" value="1"/>
</dbReference>
<dbReference type="InterPro" id="IPR051165">
    <property type="entry name" value="Multifunctional_ANK_Repeat"/>
</dbReference>
<dbReference type="PaxDb" id="5141-EFNCRP00000004829"/>
<dbReference type="PROSITE" id="PS50297">
    <property type="entry name" value="ANK_REP_REGION"/>
    <property type="match status" value="3"/>
</dbReference>
<evidence type="ECO:0000256" key="2">
    <source>
        <dbReference type="ARBA" id="ARBA00023043"/>
    </source>
</evidence>
<gene>
    <name evidence="5" type="ORF">NCU04861</name>
</gene>
<dbReference type="PANTHER" id="PTHR24123:SF33">
    <property type="entry name" value="PROTEIN HOS4"/>
    <property type="match status" value="1"/>
</dbReference>
<evidence type="ECO:0000313" key="6">
    <source>
        <dbReference type="Proteomes" id="UP000001805"/>
    </source>
</evidence>
<dbReference type="GeneID" id="3875266"/>
<dbReference type="InterPro" id="IPR036047">
    <property type="entry name" value="F-box-like_dom_sf"/>
</dbReference>
<dbReference type="InterPro" id="IPR036770">
    <property type="entry name" value="Ankyrin_rpt-contain_sf"/>
</dbReference>
<dbReference type="PRINTS" id="PR01415">
    <property type="entry name" value="ANKYRIN"/>
</dbReference>
<dbReference type="VEuPathDB" id="FungiDB:NCU04861"/>
<dbReference type="InParanoid" id="Q7S384"/>
<reference evidence="5 6" key="1">
    <citation type="journal article" date="2003" name="Nature">
        <title>The genome sequence of the filamentous fungus Neurospora crassa.</title>
        <authorList>
            <person name="Galagan J.E."/>
            <person name="Calvo S.E."/>
            <person name="Borkovich K.A."/>
            <person name="Selker E.U."/>
            <person name="Read N.D."/>
            <person name="Jaffe D."/>
            <person name="FitzHugh W."/>
            <person name="Ma L.J."/>
            <person name="Smirnov S."/>
            <person name="Purcell S."/>
            <person name="Rehman B."/>
            <person name="Elkins T."/>
            <person name="Engels R."/>
            <person name="Wang S."/>
            <person name="Nielsen C.B."/>
            <person name="Butler J."/>
            <person name="Endrizzi M."/>
            <person name="Qui D."/>
            <person name="Ianakiev P."/>
            <person name="Bell-Pedersen D."/>
            <person name="Nelson M.A."/>
            <person name="Werner-Washburne M."/>
            <person name="Selitrennikoff C.P."/>
            <person name="Kinsey J.A."/>
            <person name="Braun E.L."/>
            <person name="Zelter A."/>
            <person name="Schulte U."/>
            <person name="Kothe G.O."/>
            <person name="Jedd G."/>
            <person name="Mewes W."/>
            <person name="Staben C."/>
            <person name="Marcotte E."/>
            <person name="Greenberg D."/>
            <person name="Roy A."/>
            <person name="Foley K."/>
            <person name="Naylor J."/>
            <person name="Stange-Thomann N."/>
            <person name="Barrett R."/>
            <person name="Gnerre S."/>
            <person name="Kamal M."/>
            <person name="Kamvysselis M."/>
            <person name="Mauceli E."/>
            <person name="Bielke C."/>
            <person name="Rudd S."/>
            <person name="Frishman D."/>
            <person name="Krystofova S."/>
            <person name="Rasmussen C."/>
            <person name="Metzenberg R.L."/>
            <person name="Perkins D.D."/>
            <person name="Kroken S."/>
            <person name="Cogoni C."/>
            <person name="Macino G."/>
            <person name="Catcheside D."/>
            <person name="Li W."/>
            <person name="Pratt R.J."/>
            <person name="Osmani S.A."/>
            <person name="DeSouza C.P."/>
            <person name="Glass L."/>
            <person name="Orbach M.J."/>
            <person name="Berglund J.A."/>
            <person name="Voelker R."/>
            <person name="Yarden O."/>
            <person name="Plamann M."/>
            <person name="Seiler S."/>
            <person name="Dunlap J."/>
            <person name="Radford A."/>
            <person name="Aramayo R."/>
            <person name="Natvig D.O."/>
            <person name="Alex L.A."/>
            <person name="Mannhaupt G."/>
            <person name="Ebbole D.J."/>
            <person name="Freitag M."/>
            <person name="Paulsen I."/>
            <person name="Sachs M.S."/>
            <person name="Lander E.S."/>
            <person name="Nusbaum C."/>
            <person name="Birren B."/>
        </authorList>
    </citation>
    <scope>NUCLEOTIDE SEQUENCE [LARGE SCALE GENOMIC DNA]</scope>
    <source>
        <strain evidence="6">ATCC 24698 / 74-OR23-1A / CBS 708.71 / DSM 1257 / FGSC 987</strain>
    </source>
</reference>
<keyword evidence="1" id="KW-0677">Repeat</keyword>
<dbReference type="HOGENOM" id="CLU_354915_0_0_1"/>
<dbReference type="CDD" id="cd09917">
    <property type="entry name" value="F-box_SF"/>
    <property type="match status" value="1"/>
</dbReference>
<dbReference type="Proteomes" id="UP000001805">
    <property type="component" value="Chromosome 4, Linkage Group IV"/>
</dbReference>
<dbReference type="SUPFAM" id="SSF48403">
    <property type="entry name" value="Ankyrin repeat"/>
    <property type="match status" value="2"/>
</dbReference>
<dbReference type="SUPFAM" id="SSF81383">
    <property type="entry name" value="F-box domain"/>
    <property type="match status" value="1"/>
</dbReference>
<feature type="domain" description="F-box" evidence="4">
    <location>
        <begin position="1"/>
        <end position="47"/>
    </location>
</feature>
<dbReference type="SMR" id="Q7S384"/>
<feature type="repeat" description="ANK" evidence="3">
    <location>
        <begin position="246"/>
        <end position="273"/>
    </location>
</feature>
<name>Q7S384_NEUCR</name>
<evidence type="ECO:0000313" key="5">
    <source>
        <dbReference type="EMBL" id="EAA29882.2"/>
    </source>
</evidence>